<name>A0A3S3RN46_METS7</name>
<dbReference type="InterPro" id="IPR023214">
    <property type="entry name" value="HAD_sf"/>
</dbReference>
<dbReference type="SFLD" id="SFLDG01129">
    <property type="entry name" value="C1.5:_HAD__Beta-PGM__Phosphata"/>
    <property type="match status" value="1"/>
</dbReference>
<evidence type="ECO:0000313" key="7">
    <source>
        <dbReference type="Proteomes" id="UP000288215"/>
    </source>
</evidence>
<dbReference type="EMBL" id="RXGA01000002">
    <property type="protein sequence ID" value="RWX73621.1"/>
    <property type="molecule type" value="Genomic_DNA"/>
</dbReference>
<dbReference type="AlphaFoldDB" id="A0A3S3RN46"/>
<dbReference type="NCBIfam" id="TIGR01509">
    <property type="entry name" value="HAD-SF-IA-v3"/>
    <property type="match status" value="1"/>
</dbReference>
<dbReference type="NCBIfam" id="TIGR01549">
    <property type="entry name" value="HAD-SF-IA-v1"/>
    <property type="match status" value="1"/>
</dbReference>
<dbReference type="SFLD" id="SFLDG01135">
    <property type="entry name" value="C1.5.6:_HAD__Beta-PGM__Phospha"/>
    <property type="match status" value="1"/>
</dbReference>
<gene>
    <name evidence="6" type="ORF">Metus_0400</name>
</gene>
<dbReference type="Gene3D" id="1.10.150.520">
    <property type="match status" value="1"/>
</dbReference>
<dbReference type="InterPro" id="IPR036412">
    <property type="entry name" value="HAD-like_sf"/>
</dbReference>
<dbReference type="SUPFAM" id="SSF56784">
    <property type="entry name" value="HAD-like"/>
    <property type="match status" value="1"/>
</dbReference>
<evidence type="ECO:0000256" key="4">
    <source>
        <dbReference type="ARBA" id="ARBA00022801"/>
    </source>
</evidence>
<evidence type="ECO:0008006" key="8">
    <source>
        <dbReference type="Google" id="ProtNLM"/>
    </source>
</evidence>
<organism evidence="6 7">
    <name type="scientific">Methanosuratincola subterraneus</name>
    <dbReference type="NCBI Taxonomy" id="2593994"/>
    <lineage>
        <taxon>Archaea</taxon>
        <taxon>Thermoproteota</taxon>
        <taxon>Methanosuratincolia</taxon>
        <taxon>Candidatus Methanomethylicales</taxon>
        <taxon>Candidatus Methanomethylicaceae</taxon>
        <taxon>Candidatus Methanosuratincola (ex Vanwonterghem et al. 2016)</taxon>
    </lineage>
</organism>
<dbReference type="InterPro" id="IPR006439">
    <property type="entry name" value="HAD-SF_hydro_IA"/>
</dbReference>
<dbReference type="SFLD" id="SFLDS00003">
    <property type="entry name" value="Haloacid_Dehalogenase"/>
    <property type="match status" value="1"/>
</dbReference>
<comment type="caution">
    <text evidence="6">The sequence shown here is derived from an EMBL/GenBank/DDBJ whole genome shotgun (WGS) entry which is preliminary data.</text>
</comment>
<evidence type="ECO:0000256" key="1">
    <source>
        <dbReference type="ARBA" id="ARBA00001946"/>
    </source>
</evidence>
<sequence length="251" mass="28559">MSSIKAVLFDMDNTLMDFVYAQVGACRAVAARLGRGNGLELLDLFIRSKGEYEGFSVIAEYMASLGIYDFDLYFECCEVYDRTKLDLIKPYEGVDQMLRILRNMGIRTALVTNARRANAAIRMERTRLRQYFDVIVSADDTEWIKPDPRHLEVALSLLGVGPEEALFVGDSIQRDIKAAKCIGMKAAYASYGDCNFFETRDERPDYFLCKPMDLISVLEGAAREIDLQPIAVDYQPLQNPFFIDPQVQRRL</sequence>
<keyword evidence="3" id="KW-0479">Metal-binding</keyword>
<dbReference type="GO" id="GO:0046872">
    <property type="term" value="F:metal ion binding"/>
    <property type="evidence" value="ECO:0007669"/>
    <property type="project" value="UniProtKB-KW"/>
</dbReference>
<evidence type="ECO:0000256" key="2">
    <source>
        <dbReference type="ARBA" id="ARBA00007958"/>
    </source>
</evidence>
<protein>
    <recommendedName>
        <fullName evidence="8">HAD family hydrolase</fullName>
    </recommendedName>
</protein>
<evidence type="ECO:0000313" key="6">
    <source>
        <dbReference type="EMBL" id="RWX73621.1"/>
    </source>
</evidence>
<comment type="similarity">
    <text evidence="2">Belongs to the HAD-like hydrolase superfamily.</text>
</comment>
<accession>A0A3S3RN46</accession>
<dbReference type="Gene3D" id="3.40.50.1000">
    <property type="entry name" value="HAD superfamily/HAD-like"/>
    <property type="match status" value="1"/>
</dbReference>
<dbReference type="InterPro" id="IPR041492">
    <property type="entry name" value="HAD_2"/>
</dbReference>
<dbReference type="GO" id="GO:0016791">
    <property type="term" value="F:phosphatase activity"/>
    <property type="evidence" value="ECO:0007669"/>
    <property type="project" value="TreeGrafter"/>
</dbReference>
<dbReference type="Proteomes" id="UP000288215">
    <property type="component" value="Unassembled WGS sequence"/>
</dbReference>
<dbReference type="PANTHER" id="PTHR46470">
    <property type="entry name" value="N-ACYLNEURAMINATE-9-PHOSPHATASE"/>
    <property type="match status" value="1"/>
</dbReference>
<reference evidence="6 7" key="1">
    <citation type="submission" date="2018-12" db="EMBL/GenBank/DDBJ databases">
        <title>The complete genome of the methanogenic archaea of the candidate phylum Verstraetearchaeota, obtained from the metagenome of underground thermal water.</title>
        <authorList>
            <person name="Kadnikov V.V."/>
            <person name="Mardanov A.V."/>
            <person name="Beletsky A.V."/>
            <person name="Karnachuk O.V."/>
            <person name="Ravin N.V."/>
        </authorList>
    </citation>
    <scope>NUCLEOTIDE SEQUENCE [LARGE SCALE GENOMIC DNA]</scope>
    <source>
        <strain evidence="6">Ch88</strain>
    </source>
</reference>
<keyword evidence="5" id="KW-0460">Magnesium</keyword>
<dbReference type="InterPro" id="IPR051400">
    <property type="entry name" value="HAD-like_hydrolase"/>
</dbReference>
<dbReference type="PRINTS" id="PR00413">
    <property type="entry name" value="HADHALOGNASE"/>
</dbReference>
<keyword evidence="4" id="KW-0378">Hydrolase</keyword>
<evidence type="ECO:0000256" key="5">
    <source>
        <dbReference type="ARBA" id="ARBA00022842"/>
    </source>
</evidence>
<dbReference type="Pfam" id="PF13419">
    <property type="entry name" value="HAD_2"/>
    <property type="match status" value="1"/>
</dbReference>
<evidence type="ECO:0000256" key="3">
    <source>
        <dbReference type="ARBA" id="ARBA00022723"/>
    </source>
</evidence>
<comment type="cofactor">
    <cofactor evidence="1">
        <name>Mg(2+)</name>
        <dbReference type="ChEBI" id="CHEBI:18420"/>
    </cofactor>
</comment>
<proteinExistence type="inferred from homology"/>
<dbReference type="GO" id="GO:0044281">
    <property type="term" value="P:small molecule metabolic process"/>
    <property type="evidence" value="ECO:0007669"/>
    <property type="project" value="UniProtKB-ARBA"/>
</dbReference>
<dbReference type="PANTHER" id="PTHR46470:SF2">
    <property type="entry name" value="GLYCERALDEHYDE 3-PHOSPHATE PHOSPHATASE"/>
    <property type="match status" value="1"/>
</dbReference>